<gene>
    <name evidence="1" type="ORF">HUG20_11640</name>
</gene>
<dbReference type="KEGG" id="scib:HUG20_11640"/>
<name>A0A7T6ZBJ5_9BACI</name>
<dbReference type="SUPFAM" id="SSF51735">
    <property type="entry name" value="NAD(P)-binding Rossmann-fold domains"/>
    <property type="match status" value="1"/>
</dbReference>
<dbReference type="Proteomes" id="UP000595349">
    <property type="component" value="Chromosome"/>
</dbReference>
<dbReference type="RefSeq" id="WP_246476393.1">
    <property type="nucleotide sequence ID" value="NZ_CP054706.1"/>
</dbReference>
<keyword evidence="2" id="KW-1185">Reference proteome</keyword>
<reference evidence="1 2" key="1">
    <citation type="submission" date="2020-06" db="EMBL/GenBank/DDBJ databases">
        <title>Genomic analysis of Salicibibacter sp. NKC21-4.</title>
        <authorList>
            <person name="Oh Y.J."/>
        </authorList>
    </citation>
    <scope>NUCLEOTIDE SEQUENCE [LARGE SCALE GENOMIC DNA]</scope>
    <source>
        <strain evidence="1 2">NKC21-4</strain>
    </source>
</reference>
<evidence type="ECO:0000313" key="1">
    <source>
        <dbReference type="EMBL" id="QQK80483.1"/>
    </source>
</evidence>
<accession>A0A7T6ZBJ5</accession>
<dbReference type="EMBL" id="CP054706">
    <property type="protein sequence ID" value="QQK80483.1"/>
    <property type="molecule type" value="Genomic_DNA"/>
</dbReference>
<sequence>MEDKVAIVTGGGGDIGRSVALHFAQEKAKVMISDVDKDAGKETANMIIIASRN</sequence>
<dbReference type="Pfam" id="PF00106">
    <property type="entry name" value="adh_short"/>
    <property type="match status" value="1"/>
</dbReference>
<dbReference type="InterPro" id="IPR036291">
    <property type="entry name" value="NAD(P)-bd_dom_sf"/>
</dbReference>
<protein>
    <submittedName>
        <fullName evidence="1">SDR family NAD(P)-dependent oxidoreductase</fullName>
    </submittedName>
</protein>
<evidence type="ECO:0000313" key="2">
    <source>
        <dbReference type="Proteomes" id="UP000595349"/>
    </source>
</evidence>
<dbReference type="Gene3D" id="3.40.50.720">
    <property type="entry name" value="NAD(P)-binding Rossmann-like Domain"/>
    <property type="match status" value="1"/>
</dbReference>
<dbReference type="InterPro" id="IPR002347">
    <property type="entry name" value="SDR_fam"/>
</dbReference>
<proteinExistence type="predicted"/>
<dbReference type="AlphaFoldDB" id="A0A7T6ZBJ5"/>
<organism evidence="1 2">
    <name type="scientific">Salicibibacter cibi</name>
    <dbReference type="NCBI Taxonomy" id="2743001"/>
    <lineage>
        <taxon>Bacteria</taxon>
        <taxon>Bacillati</taxon>
        <taxon>Bacillota</taxon>
        <taxon>Bacilli</taxon>
        <taxon>Bacillales</taxon>
        <taxon>Bacillaceae</taxon>
        <taxon>Salicibibacter</taxon>
    </lineage>
</organism>